<evidence type="ECO:0000256" key="1">
    <source>
        <dbReference type="SAM" id="Phobius"/>
    </source>
</evidence>
<protein>
    <recommendedName>
        <fullName evidence="4">DUF4386 family protein</fullName>
    </recommendedName>
</protein>
<organism evidence="2 3">
    <name type="scientific">Microbispora rosea</name>
    <dbReference type="NCBI Taxonomy" id="58117"/>
    <lineage>
        <taxon>Bacteria</taxon>
        <taxon>Bacillati</taxon>
        <taxon>Actinomycetota</taxon>
        <taxon>Actinomycetes</taxon>
        <taxon>Streptosporangiales</taxon>
        <taxon>Streptosporangiaceae</taxon>
        <taxon>Microbispora</taxon>
    </lineage>
</organism>
<evidence type="ECO:0000313" key="3">
    <source>
        <dbReference type="Proteomes" id="UP000186096"/>
    </source>
</evidence>
<sequence>MTVNMRRLAGWALVAGTIVALAGYLAANLLAPGNGDEVFRYQNWPLFEGIALVGDVVVALGLPVILTFAGRAPKLHMAGYAGVFAALVMLNVGEGTTEAFVKPYLAGHGGIPAQEPPGFAAFEGVALLALVVGSICLGIAVLRARTLPWWIGVALIVSCLLGALGLPGAWFLVPDGVFFAALFAIGVFAVRGRPDHTPATAGQPAAGTRS</sequence>
<accession>A0A1N6YR70</accession>
<dbReference type="EMBL" id="FTNI01000006">
    <property type="protein sequence ID" value="SIR17062.1"/>
    <property type="molecule type" value="Genomic_DNA"/>
</dbReference>
<keyword evidence="1" id="KW-0472">Membrane</keyword>
<dbReference type="RefSeq" id="WP_143734201.1">
    <property type="nucleotide sequence ID" value="NZ_FTNI01000006.1"/>
</dbReference>
<feature type="transmembrane region" description="Helical" evidence="1">
    <location>
        <begin position="172"/>
        <end position="190"/>
    </location>
</feature>
<keyword evidence="1" id="KW-0812">Transmembrane</keyword>
<evidence type="ECO:0000313" key="2">
    <source>
        <dbReference type="EMBL" id="SIR17062.1"/>
    </source>
</evidence>
<feature type="transmembrane region" description="Helical" evidence="1">
    <location>
        <begin position="149"/>
        <end position="166"/>
    </location>
</feature>
<keyword evidence="3" id="KW-1185">Reference proteome</keyword>
<dbReference type="OrthoDB" id="3522477at2"/>
<dbReference type="Proteomes" id="UP000186096">
    <property type="component" value="Unassembled WGS sequence"/>
</dbReference>
<dbReference type="AlphaFoldDB" id="A0A1N6YR70"/>
<gene>
    <name evidence="2" type="ORF">SAMN05421833_106247</name>
</gene>
<reference evidence="3" key="1">
    <citation type="submission" date="2017-01" db="EMBL/GenBank/DDBJ databases">
        <authorList>
            <person name="Varghese N."/>
            <person name="Submissions S."/>
        </authorList>
    </citation>
    <scope>NUCLEOTIDE SEQUENCE [LARGE SCALE GENOMIC DNA]</scope>
    <source>
        <strain evidence="3">ATCC 12950</strain>
    </source>
</reference>
<feature type="transmembrane region" description="Helical" evidence="1">
    <location>
        <begin position="46"/>
        <end position="68"/>
    </location>
</feature>
<name>A0A1N6YR70_9ACTN</name>
<proteinExistence type="predicted"/>
<evidence type="ECO:0008006" key="4">
    <source>
        <dbReference type="Google" id="ProtNLM"/>
    </source>
</evidence>
<feature type="transmembrane region" description="Helical" evidence="1">
    <location>
        <begin position="119"/>
        <end position="142"/>
    </location>
</feature>
<dbReference type="STRING" id="58117.SAMN05421833_106247"/>
<keyword evidence="1" id="KW-1133">Transmembrane helix</keyword>
<feature type="transmembrane region" description="Helical" evidence="1">
    <location>
        <begin position="75"/>
        <end position="93"/>
    </location>
</feature>